<proteinExistence type="inferred from homology"/>
<evidence type="ECO:0000256" key="9">
    <source>
        <dbReference type="ARBA" id="ARBA00023224"/>
    </source>
</evidence>
<keyword evidence="7 10" id="KW-0675">Receptor</keyword>
<dbReference type="GO" id="GO:0005886">
    <property type="term" value="C:plasma membrane"/>
    <property type="evidence" value="ECO:0007669"/>
    <property type="project" value="UniProtKB-SubCell"/>
</dbReference>
<dbReference type="PANTHER" id="PTHR24229">
    <property type="entry name" value="NEUROPEPTIDES RECEPTOR"/>
    <property type="match status" value="1"/>
</dbReference>
<keyword evidence="9 10" id="KW-0807">Transducer</keyword>
<evidence type="ECO:0000256" key="8">
    <source>
        <dbReference type="ARBA" id="ARBA00023180"/>
    </source>
</evidence>
<organism evidence="13 14">
    <name type="scientific">Eublepharis macularius</name>
    <name type="common">Leopard gecko</name>
    <name type="synonym">Cyrtodactylus macularius</name>
    <dbReference type="NCBI Taxonomy" id="481883"/>
    <lineage>
        <taxon>Eukaryota</taxon>
        <taxon>Metazoa</taxon>
        <taxon>Chordata</taxon>
        <taxon>Craniata</taxon>
        <taxon>Vertebrata</taxon>
        <taxon>Euteleostomi</taxon>
        <taxon>Lepidosauria</taxon>
        <taxon>Squamata</taxon>
        <taxon>Bifurcata</taxon>
        <taxon>Gekkota</taxon>
        <taxon>Eublepharidae</taxon>
        <taxon>Eublepharinae</taxon>
        <taxon>Eublepharis</taxon>
    </lineage>
</organism>
<dbReference type="PRINTS" id="PR01783">
    <property type="entry name" value="MCHRECEPTOR"/>
</dbReference>
<dbReference type="GO" id="GO:0043005">
    <property type="term" value="C:neuron projection"/>
    <property type="evidence" value="ECO:0007669"/>
    <property type="project" value="TreeGrafter"/>
</dbReference>
<evidence type="ECO:0000256" key="4">
    <source>
        <dbReference type="ARBA" id="ARBA00022989"/>
    </source>
</evidence>
<evidence type="ECO:0000313" key="13">
    <source>
        <dbReference type="Proteomes" id="UP001190640"/>
    </source>
</evidence>
<evidence type="ECO:0000256" key="11">
    <source>
        <dbReference type="SAM" id="Phobius"/>
    </source>
</evidence>
<protein>
    <submittedName>
        <fullName evidence="14">Melanin-concentrating hormone receptor 1-like</fullName>
    </submittedName>
</protein>
<feature type="transmembrane region" description="Helical" evidence="11">
    <location>
        <begin position="321"/>
        <end position="346"/>
    </location>
</feature>
<keyword evidence="8" id="KW-0325">Glycoprotein</keyword>
<keyword evidence="13" id="KW-1185">Reference proteome</keyword>
<dbReference type="KEGG" id="emc:129342337"/>
<dbReference type="GO" id="GO:0004930">
    <property type="term" value="F:G protein-coupled receptor activity"/>
    <property type="evidence" value="ECO:0007669"/>
    <property type="project" value="UniProtKB-KW"/>
</dbReference>
<evidence type="ECO:0000256" key="6">
    <source>
        <dbReference type="ARBA" id="ARBA00023136"/>
    </source>
</evidence>
<dbReference type="InterPro" id="IPR000276">
    <property type="entry name" value="GPCR_Rhodpsn"/>
</dbReference>
<dbReference type="InterPro" id="IPR008361">
    <property type="entry name" value="MCH_rcpt"/>
</dbReference>
<comment type="similarity">
    <text evidence="10">Belongs to the G-protein coupled receptor 1 family.</text>
</comment>
<name>A0AA97LG04_EUBMA</name>
<feature type="transmembrane region" description="Helical" evidence="11">
    <location>
        <begin position="194"/>
        <end position="216"/>
    </location>
</feature>
<evidence type="ECO:0000256" key="1">
    <source>
        <dbReference type="ARBA" id="ARBA00004651"/>
    </source>
</evidence>
<evidence type="ECO:0000256" key="10">
    <source>
        <dbReference type="RuleBase" id="RU000688"/>
    </source>
</evidence>
<evidence type="ECO:0000313" key="14">
    <source>
        <dbReference type="RefSeq" id="XP_054854014.1"/>
    </source>
</evidence>
<comment type="subcellular location">
    <subcellularLocation>
        <location evidence="1">Cell membrane</location>
        <topology evidence="1">Multi-pass membrane protein</topology>
    </subcellularLocation>
</comment>
<dbReference type="Pfam" id="PF00001">
    <property type="entry name" value="7tm_1"/>
    <property type="match status" value="1"/>
</dbReference>
<keyword evidence="2" id="KW-1003">Cell membrane</keyword>
<gene>
    <name evidence="14" type="primary">LOC129342337</name>
</gene>
<dbReference type="RefSeq" id="XP_054854014.1">
    <property type="nucleotide sequence ID" value="XM_054998039.1"/>
</dbReference>
<feature type="transmembrane region" description="Helical" evidence="11">
    <location>
        <begin position="114"/>
        <end position="136"/>
    </location>
</feature>
<dbReference type="GO" id="GO:0042923">
    <property type="term" value="F:neuropeptide binding"/>
    <property type="evidence" value="ECO:0007669"/>
    <property type="project" value="TreeGrafter"/>
</dbReference>
<feature type="transmembrane region" description="Helical" evidence="11">
    <location>
        <begin position="81"/>
        <end position="102"/>
    </location>
</feature>
<feature type="transmembrane region" description="Helical" evidence="11">
    <location>
        <begin position="236"/>
        <end position="262"/>
    </location>
</feature>
<evidence type="ECO:0000256" key="3">
    <source>
        <dbReference type="ARBA" id="ARBA00022692"/>
    </source>
</evidence>
<dbReference type="Gene3D" id="1.20.1070.10">
    <property type="entry name" value="Rhodopsin 7-helix transmembrane proteins"/>
    <property type="match status" value="1"/>
</dbReference>
<dbReference type="GeneID" id="129342337"/>
<evidence type="ECO:0000256" key="7">
    <source>
        <dbReference type="ARBA" id="ARBA00023170"/>
    </source>
</evidence>
<keyword evidence="6 11" id="KW-0472">Membrane</keyword>
<keyword evidence="5 10" id="KW-0297">G-protein coupled receptor</keyword>
<keyword evidence="4 11" id="KW-1133">Transmembrane helix</keyword>
<dbReference type="PROSITE" id="PS00237">
    <property type="entry name" value="G_PROTEIN_RECEP_F1_1"/>
    <property type="match status" value="1"/>
</dbReference>
<feature type="transmembrane region" description="Helical" evidence="11">
    <location>
        <begin position="283"/>
        <end position="301"/>
    </location>
</feature>
<evidence type="ECO:0000256" key="2">
    <source>
        <dbReference type="ARBA" id="ARBA00022475"/>
    </source>
</evidence>
<dbReference type="GO" id="GO:0007218">
    <property type="term" value="P:neuropeptide signaling pathway"/>
    <property type="evidence" value="ECO:0007669"/>
    <property type="project" value="TreeGrafter"/>
</dbReference>
<evidence type="ECO:0000256" key="5">
    <source>
        <dbReference type="ARBA" id="ARBA00023040"/>
    </source>
</evidence>
<dbReference type="PRINTS" id="PR00237">
    <property type="entry name" value="GPCRRHODOPSN"/>
</dbReference>
<feature type="transmembrane region" description="Helical" evidence="11">
    <location>
        <begin position="160"/>
        <end position="182"/>
    </location>
</feature>
<dbReference type="PROSITE" id="PS50262">
    <property type="entry name" value="G_PROTEIN_RECEP_F1_2"/>
    <property type="match status" value="1"/>
</dbReference>
<reference evidence="14" key="1">
    <citation type="submission" date="2025-08" db="UniProtKB">
        <authorList>
            <consortium name="RefSeq"/>
        </authorList>
    </citation>
    <scope>IDENTIFICATION</scope>
    <source>
        <tissue evidence="14">Blood</tissue>
    </source>
</reference>
<dbReference type="PANTHER" id="PTHR24229:SF108">
    <property type="entry name" value="MELANIN CONCENTRATING HORMONE RECEPTOR 2B"/>
    <property type="match status" value="1"/>
</dbReference>
<dbReference type="AlphaFoldDB" id="A0AA97LG04"/>
<accession>A0AA97LG04</accession>
<sequence length="431" mass="48189">MLAFPWLPGQLPTNTSPPGSIMAIWLDRIHNFSVDFSVSPGTPHPCLPNQCQRDCELGVWCSEGSQAGSSLGPAISLVLPIIYALICATGVLANGLVISIVLGCKQKIVSDIYILNLAVADLLFLVGMPFIIHQLLQEQGWVFGDFLCWAATTMDLNNQFSSVAIVTLLCIDRYVAVVYSSTIGQKRTLRCTTLINAGVWAGSLALATPAMLYARVQWDNKTEICLLDLPGPHSMYWYTLYQSLVAFLLPLLVITVLYSLTLHHLFRAMRRVHRKASARSRKVTRMALTIIAAFFFCWTPYHVLQLVNLTATPSATFFYLYQATICLSYAHSCVSPILVIFCTEFFRERMAQSRYRYCRFLTRWRRTRGRTSFSVPEITATVYSPQVSHVMSPCYHNPFGPEKPLCSLSETTGFSDVVSGHEEGVEVQEPV</sequence>
<dbReference type="InterPro" id="IPR017452">
    <property type="entry name" value="GPCR_Rhodpsn_7TM"/>
</dbReference>
<feature type="domain" description="G-protein coupled receptors family 1 profile" evidence="12">
    <location>
        <begin position="93"/>
        <end position="339"/>
    </location>
</feature>
<dbReference type="Proteomes" id="UP001190640">
    <property type="component" value="Chromosome 14"/>
</dbReference>
<keyword evidence="3 10" id="KW-0812">Transmembrane</keyword>
<dbReference type="SUPFAM" id="SSF81321">
    <property type="entry name" value="Family A G protein-coupled receptor-like"/>
    <property type="match status" value="1"/>
</dbReference>
<evidence type="ECO:0000259" key="12">
    <source>
        <dbReference type="PROSITE" id="PS50262"/>
    </source>
</evidence>